<keyword evidence="3" id="KW-1185">Reference proteome</keyword>
<name>A0A8H5M1B3_9AGAR</name>
<dbReference type="EMBL" id="JAACJP010000026">
    <property type="protein sequence ID" value="KAF5376974.1"/>
    <property type="molecule type" value="Genomic_DNA"/>
</dbReference>
<gene>
    <name evidence="2" type="ORF">D9615_007215</name>
</gene>
<dbReference type="AlphaFoldDB" id="A0A8H5M1B3"/>
<feature type="region of interest" description="Disordered" evidence="1">
    <location>
        <begin position="90"/>
        <end position="145"/>
    </location>
</feature>
<sequence length="156" mass="17177">MAKSSHTTAVYSAPTSGQPRRLWSDLPDELPGLEEILTDLGCSTLSWDELSSKLARFQCSNPEAGSDTTSNDCIGPQQIAEIWRKLESTRDFSPACREPPVDINDPAHHDDDETEISESEDSGEDLIPELATDEEDSGQDTDVDEFIIIRSNANHT</sequence>
<comment type="caution">
    <text evidence="2">The sequence shown here is derived from an EMBL/GenBank/DDBJ whole genome shotgun (WGS) entry which is preliminary data.</text>
</comment>
<evidence type="ECO:0000313" key="3">
    <source>
        <dbReference type="Proteomes" id="UP000565441"/>
    </source>
</evidence>
<proteinExistence type="predicted"/>
<protein>
    <submittedName>
        <fullName evidence="2">Uncharacterized protein</fullName>
    </submittedName>
</protein>
<evidence type="ECO:0000256" key="1">
    <source>
        <dbReference type="SAM" id="MobiDB-lite"/>
    </source>
</evidence>
<dbReference type="Proteomes" id="UP000565441">
    <property type="component" value="Unassembled WGS sequence"/>
</dbReference>
<accession>A0A8H5M1B3</accession>
<reference evidence="2 3" key="1">
    <citation type="journal article" date="2020" name="ISME J.">
        <title>Uncovering the hidden diversity of litter-decomposition mechanisms in mushroom-forming fungi.</title>
        <authorList>
            <person name="Floudas D."/>
            <person name="Bentzer J."/>
            <person name="Ahren D."/>
            <person name="Johansson T."/>
            <person name="Persson P."/>
            <person name="Tunlid A."/>
        </authorList>
    </citation>
    <scope>NUCLEOTIDE SEQUENCE [LARGE SCALE GENOMIC DNA]</scope>
    <source>
        <strain evidence="2 3">CBS 661.87</strain>
    </source>
</reference>
<feature type="compositionally biased region" description="Polar residues" evidence="1">
    <location>
        <begin position="1"/>
        <end position="18"/>
    </location>
</feature>
<feature type="region of interest" description="Disordered" evidence="1">
    <location>
        <begin position="1"/>
        <end position="22"/>
    </location>
</feature>
<organism evidence="2 3">
    <name type="scientific">Tricholomella constricta</name>
    <dbReference type="NCBI Taxonomy" id="117010"/>
    <lineage>
        <taxon>Eukaryota</taxon>
        <taxon>Fungi</taxon>
        <taxon>Dikarya</taxon>
        <taxon>Basidiomycota</taxon>
        <taxon>Agaricomycotina</taxon>
        <taxon>Agaricomycetes</taxon>
        <taxon>Agaricomycetidae</taxon>
        <taxon>Agaricales</taxon>
        <taxon>Tricholomatineae</taxon>
        <taxon>Lyophyllaceae</taxon>
        <taxon>Tricholomella</taxon>
    </lineage>
</organism>
<feature type="compositionally biased region" description="Acidic residues" evidence="1">
    <location>
        <begin position="112"/>
        <end position="145"/>
    </location>
</feature>
<evidence type="ECO:0000313" key="2">
    <source>
        <dbReference type="EMBL" id="KAF5376974.1"/>
    </source>
</evidence>